<dbReference type="InterPro" id="IPR025029">
    <property type="entry name" value="DUF3918"/>
</dbReference>
<dbReference type="Pfam" id="PF13056">
    <property type="entry name" value="DUF3918"/>
    <property type="match status" value="1"/>
</dbReference>
<organism evidence="1 2">
    <name type="scientific">Mesobacillus selenatarsenatis</name>
    <dbReference type="NCBI Taxonomy" id="388741"/>
    <lineage>
        <taxon>Bacteria</taxon>
        <taxon>Bacillati</taxon>
        <taxon>Bacillota</taxon>
        <taxon>Bacilli</taxon>
        <taxon>Bacillales</taxon>
        <taxon>Bacillaceae</taxon>
        <taxon>Mesobacillus</taxon>
    </lineage>
</organism>
<reference evidence="1 2" key="1">
    <citation type="submission" date="2020-03" db="EMBL/GenBank/DDBJ databases">
        <authorList>
            <person name="Sun Q."/>
        </authorList>
    </citation>
    <scope>NUCLEOTIDE SEQUENCE [LARGE SCALE GENOMIC DNA]</scope>
    <source>
        <strain evidence="1 2">KACC 21451</strain>
    </source>
</reference>
<proteinExistence type="predicted"/>
<name>A0A846TE93_9BACI</name>
<evidence type="ECO:0000313" key="2">
    <source>
        <dbReference type="Proteomes" id="UP000587942"/>
    </source>
</evidence>
<protein>
    <submittedName>
        <fullName evidence="1">DUF3918 family protein</fullName>
    </submittedName>
</protein>
<evidence type="ECO:0000313" key="1">
    <source>
        <dbReference type="EMBL" id="NKE05210.1"/>
    </source>
</evidence>
<gene>
    <name evidence="1" type="ORF">GWK17_06930</name>
</gene>
<accession>A0A846TE93</accession>
<dbReference type="AlphaFoldDB" id="A0A846TE93"/>
<dbReference type="Proteomes" id="UP000587942">
    <property type="component" value="Unassembled WGS sequence"/>
</dbReference>
<sequence>MNKMLTSVIAFGAGMAAYNYTSNNNMMSGRKMKKLGKKMTKALF</sequence>
<dbReference type="EMBL" id="JAAVUM010000003">
    <property type="protein sequence ID" value="NKE05210.1"/>
    <property type="molecule type" value="Genomic_DNA"/>
</dbReference>
<comment type="caution">
    <text evidence="1">The sequence shown here is derived from an EMBL/GenBank/DDBJ whole genome shotgun (WGS) entry which is preliminary data.</text>
</comment>